<dbReference type="Gene3D" id="3.30.300.250">
    <property type="match status" value="1"/>
</dbReference>
<dbReference type="AlphaFoldDB" id="A0A0F9W038"/>
<protein>
    <recommendedName>
        <fullName evidence="2">Quorum-sensing-regulated virulence factor</fullName>
    </recommendedName>
</protein>
<evidence type="ECO:0008006" key="2">
    <source>
        <dbReference type="Google" id="ProtNLM"/>
    </source>
</evidence>
<dbReference type="Pfam" id="PF13652">
    <property type="entry name" value="QSregVF"/>
    <property type="match status" value="1"/>
</dbReference>
<dbReference type="InterPro" id="IPR025203">
    <property type="entry name" value="QSregVF"/>
</dbReference>
<dbReference type="EMBL" id="LAZR01000006">
    <property type="protein sequence ID" value="KKO09700.1"/>
    <property type="molecule type" value="Genomic_DNA"/>
</dbReference>
<accession>A0A0F9W038</accession>
<reference evidence="1" key="1">
    <citation type="journal article" date="2015" name="Nature">
        <title>Complex archaea that bridge the gap between prokaryotes and eukaryotes.</title>
        <authorList>
            <person name="Spang A."/>
            <person name="Saw J.H."/>
            <person name="Jorgensen S.L."/>
            <person name="Zaremba-Niedzwiedzka K."/>
            <person name="Martijn J."/>
            <person name="Lind A.E."/>
            <person name="van Eijk R."/>
            <person name="Schleper C."/>
            <person name="Guy L."/>
            <person name="Ettema T.J."/>
        </authorList>
    </citation>
    <scope>NUCLEOTIDE SEQUENCE</scope>
</reference>
<sequence length="132" mass="14706">MRWLILLMAFFIALSASAASLREMRLQETLEDVAAQSSEGTPRAINEDIVDEGYTVDGNELVNFLSVNTAYAENLQANPLLVRTQLQASVCANQQYRRLLDLGATLTYHFVITDSTQPVLTQQFIAKHCQAL</sequence>
<proteinExistence type="predicted"/>
<gene>
    <name evidence="1" type="ORF">LCGC14_0031940</name>
</gene>
<organism evidence="1">
    <name type="scientific">marine sediment metagenome</name>
    <dbReference type="NCBI Taxonomy" id="412755"/>
    <lineage>
        <taxon>unclassified sequences</taxon>
        <taxon>metagenomes</taxon>
        <taxon>ecological metagenomes</taxon>
    </lineage>
</organism>
<name>A0A0F9W038_9ZZZZ</name>
<evidence type="ECO:0000313" key="1">
    <source>
        <dbReference type="EMBL" id="KKO09700.1"/>
    </source>
</evidence>
<comment type="caution">
    <text evidence="1">The sequence shown here is derived from an EMBL/GenBank/DDBJ whole genome shotgun (WGS) entry which is preliminary data.</text>
</comment>